<name>A0A3G9GEV8_9NEIS</name>
<dbReference type="Pfam" id="PF04073">
    <property type="entry name" value="tRNA_edit"/>
    <property type="match status" value="1"/>
</dbReference>
<feature type="domain" description="YbaK/aminoacyl-tRNA synthetase-associated" evidence="2">
    <location>
        <begin position="23"/>
        <end position="149"/>
    </location>
</feature>
<evidence type="ECO:0000313" key="3">
    <source>
        <dbReference type="EMBL" id="BBF85353.1"/>
    </source>
</evidence>
<dbReference type="Proteomes" id="UP000198290">
    <property type="component" value="Chromosome"/>
</dbReference>
<dbReference type="InterPro" id="IPR036754">
    <property type="entry name" value="YbaK/aa-tRNA-synt-asso_dom_sf"/>
</dbReference>
<sequence>MTSPQDLLQQLDAQDIHYQRFDHPAVFTCAEASMLAPLPVGLPSKNLFLKAGKTGRYLLLCLPASARLDLKALGELLAIKNLGFASAERLLAALGLTPGAVSLLAVINDRAGLVDVIIDQTVAQHDTILCHPLVNTSTLAINTGDLLRFLDSCHHPARVMPLPCLPS</sequence>
<dbReference type="OrthoDB" id="5145315at2"/>
<dbReference type="RefSeq" id="WP_089083434.1">
    <property type="nucleotide sequence ID" value="NZ_AP018823.1"/>
</dbReference>
<proteinExistence type="inferred from homology"/>
<evidence type="ECO:0000256" key="1">
    <source>
        <dbReference type="ARBA" id="ARBA00010201"/>
    </source>
</evidence>
<dbReference type="InterPro" id="IPR040285">
    <property type="entry name" value="ProX/PRXD1"/>
</dbReference>
<reference evidence="4" key="3">
    <citation type="journal article" date="2017" name="Plant Physiol. Biochem.">
        <title>Differential oxidative and antioxidative response of duckweed Lemna minor toward plant growth promoting/inhibiting bacteria.</title>
        <authorList>
            <person name="Ishizawa H."/>
            <person name="Kuroda M."/>
            <person name="Morikawa M."/>
            <person name="Ike M."/>
        </authorList>
    </citation>
    <scope>NUCLEOTIDE SEQUENCE [LARGE SCALE GENOMIC DNA]</scope>
    <source>
        <strain evidence="4">H3</strain>
    </source>
</reference>
<dbReference type="PANTHER" id="PTHR31423">
    <property type="entry name" value="YBAK DOMAIN-CONTAINING PROTEIN"/>
    <property type="match status" value="1"/>
</dbReference>
<organism evidence="3 4">
    <name type="scientific">Aquitalea magnusonii</name>
    <dbReference type="NCBI Taxonomy" id="332411"/>
    <lineage>
        <taxon>Bacteria</taxon>
        <taxon>Pseudomonadati</taxon>
        <taxon>Pseudomonadota</taxon>
        <taxon>Betaproteobacteria</taxon>
        <taxon>Neisseriales</taxon>
        <taxon>Chromobacteriaceae</taxon>
        <taxon>Aquitalea</taxon>
    </lineage>
</organism>
<dbReference type="CDD" id="cd04335">
    <property type="entry name" value="PrdX_deacylase"/>
    <property type="match status" value="1"/>
</dbReference>
<dbReference type="PANTHER" id="PTHR31423:SF3">
    <property type="entry name" value="PROLYL-TRNA SYNTHETASE ASSOCIATED DOMAIN-CONTAINING PROTEIN 1-RELATED"/>
    <property type="match status" value="1"/>
</dbReference>
<dbReference type="AlphaFoldDB" id="A0A3G9GEV8"/>
<accession>A0A3G9GEV8</accession>
<dbReference type="GO" id="GO:0002161">
    <property type="term" value="F:aminoacyl-tRNA deacylase activity"/>
    <property type="evidence" value="ECO:0007669"/>
    <property type="project" value="InterPro"/>
</dbReference>
<protein>
    <recommendedName>
        <fullName evidence="2">YbaK/aminoacyl-tRNA synthetase-associated domain-containing protein</fullName>
    </recommendedName>
</protein>
<dbReference type="KEGG" id="amah:DLM_1736"/>
<evidence type="ECO:0000313" key="4">
    <source>
        <dbReference type="Proteomes" id="UP000198290"/>
    </source>
</evidence>
<comment type="similarity">
    <text evidence="1">Belongs to the PRORSD1 family.</text>
</comment>
<dbReference type="Gene3D" id="3.90.960.10">
    <property type="entry name" value="YbaK/aminoacyl-tRNA synthetase-associated domain"/>
    <property type="match status" value="1"/>
</dbReference>
<dbReference type="InterPro" id="IPR007214">
    <property type="entry name" value="YbaK/aa-tRNA-synth-assoc-dom"/>
</dbReference>
<reference evidence="4" key="1">
    <citation type="journal article" date="2017" name="Biotechnol. Biofuels">
        <title>Evaluation of environmental bacterial communities as a factor affecting the growth of duckweed Lemna minor.</title>
        <authorList>
            <person name="Ishizawa H."/>
            <person name="Kuroda M."/>
            <person name="Morikawa M."/>
            <person name="Ike M."/>
        </authorList>
    </citation>
    <scope>NUCLEOTIDE SEQUENCE [LARGE SCALE GENOMIC DNA]</scope>
    <source>
        <strain evidence="4">H3</strain>
    </source>
</reference>
<keyword evidence="4" id="KW-1185">Reference proteome</keyword>
<dbReference type="SUPFAM" id="SSF55826">
    <property type="entry name" value="YbaK/ProRS associated domain"/>
    <property type="match status" value="1"/>
</dbReference>
<gene>
    <name evidence="3" type="ORF">DLM_1736</name>
</gene>
<evidence type="ECO:0000259" key="2">
    <source>
        <dbReference type="Pfam" id="PF04073"/>
    </source>
</evidence>
<reference evidence="3 4" key="2">
    <citation type="journal article" date="2017" name="Genome Announc.">
        <title>Draft genome sequence of Aquitalea magnusonii strain H3, a plant growth-promoting bacterium of duckweed Lemna minor.</title>
        <authorList>
            <person name="Ishizawa H."/>
            <person name="Kuroda M."/>
            <person name="Ike M."/>
        </authorList>
    </citation>
    <scope>NUCLEOTIDE SEQUENCE [LARGE SCALE GENOMIC DNA]</scope>
    <source>
        <strain evidence="3 4">H3</strain>
    </source>
</reference>
<dbReference type="EMBL" id="AP018823">
    <property type="protein sequence ID" value="BBF85353.1"/>
    <property type="molecule type" value="Genomic_DNA"/>
</dbReference>